<organism evidence="1 2">
    <name type="scientific">Zingiber officinale</name>
    <name type="common">Ginger</name>
    <name type="synonym">Amomum zingiber</name>
    <dbReference type="NCBI Taxonomy" id="94328"/>
    <lineage>
        <taxon>Eukaryota</taxon>
        <taxon>Viridiplantae</taxon>
        <taxon>Streptophyta</taxon>
        <taxon>Embryophyta</taxon>
        <taxon>Tracheophyta</taxon>
        <taxon>Spermatophyta</taxon>
        <taxon>Magnoliopsida</taxon>
        <taxon>Liliopsida</taxon>
        <taxon>Zingiberales</taxon>
        <taxon>Zingiberaceae</taxon>
        <taxon>Zingiber</taxon>
    </lineage>
</organism>
<reference evidence="1 2" key="1">
    <citation type="submission" date="2020-08" db="EMBL/GenBank/DDBJ databases">
        <title>Plant Genome Project.</title>
        <authorList>
            <person name="Zhang R.-G."/>
        </authorList>
    </citation>
    <scope>NUCLEOTIDE SEQUENCE [LARGE SCALE GENOMIC DNA]</scope>
    <source>
        <tissue evidence="1">Rhizome</tissue>
    </source>
</reference>
<comment type="caution">
    <text evidence="1">The sequence shown here is derived from an EMBL/GenBank/DDBJ whole genome shotgun (WGS) entry which is preliminary data.</text>
</comment>
<evidence type="ECO:0000313" key="2">
    <source>
        <dbReference type="Proteomes" id="UP000734854"/>
    </source>
</evidence>
<sequence>MLLPHRRYQTNAHSSDIAVAVERLHRLPFKSITLGQKIKRHFGTSLSTASGNGSYGNKILLSVSVSVNPFLCFASRGDYKVGTGTEDLVHIEAFLGRCDTGGQLELRVLTGGLQHTAEGLRLLLPGHAHVALFHCHEPLLPIARPELLELLLQGLRPPCHYRPQFWELRVRVWVKSSKER</sequence>
<gene>
    <name evidence="1" type="ORF">ZIOFF_066973</name>
</gene>
<keyword evidence="2" id="KW-1185">Reference proteome</keyword>
<protein>
    <submittedName>
        <fullName evidence="1">Uncharacterized protein</fullName>
    </submittedName>
</protein>
<evidence type="ECO:0000313" key="1">
    <source>
        <dbReference type="EMBL" id="KAG6473066.1"/>
    </source>
</evidence>
<proteinExistence type="predicted"/>
<dbReference type="AlphaFoldDB" id="A0A8J5CCP0"/>
<dbReference type="EMBL" id="JACMSC010000019">
    <property type="protein sequence ID" value="KAG6473066.1"/>
    <property type="molecule type" value="Genomic_DNA"/>
</dbReference>
<dbReference type="Proteomes" id="UP000734854">
    <property type="component" value="Unassembled WGS sequence"/>
</dbReference>
<name>A0A8J5CCP0_ZINOF</name>
<accession>A0A8J5CCP0</accession>